<evidence type="ECO:0000259" key="2">
    <source>
        <dbReference type="PROSITE" id="PS51782"/>
    </source>
</evidence>
<dbReference type="AlphaFoldDB" id="T0LFN0"/>
<gene>
    <name evidence="3" type="ORF">CGLO_13818</name>
</gene>
<dbReference type="InterPro" id="IPR010730">
    <property type="entry name" value="HET"/>
</dbReference>
<dbReference type="SUPFAM" id="SSF54106">
    <property type="entry name" value="LysM domain"/>
    <property type="match status" value="1"/>
</dbReference>
<dbReference type="Proteomes" id="UP000015530">
    <property type="component" value="Unassembled WGS sequence"/>
</dbReference>
<dbReference type="eggNOG" id="ENOG502RNSZ">
    <property type="taxonomic scope" value="Eukaryota"/>
</dbReference>
<dbReference type="Pfam" id="PF01476">
    <property type="entry name" value="LysM"/>
    <property type="match status" value="1"/>
</dbReference>
<sequence>MKTSSILFVAMSALASLTEARRGCKPDVAHPGFGTYTIASGDNLNDIATDFGTTATQLATINSIPNPDQIKPGNTLVDSAEDWRHEASTMQDVYRNAYIGIGALGAKDDEGGCFFERDPAKAGPTVLSSKMEPDGKMMNFMLYQEELWSWRYIFEHEPLCQRSWIVQERLLAPRTLYFGSKQVFWECRARACCEMHPKGMDPCQGAAEKAPTEKVWKQLLATNHNKHGLSHRHQVFFEWDVIVEHYANLQLTRASDKLVALSGLANDTQKKLNEWQPGPHRYLAGLWEDELIRQLTWFVKGPAKRASQYRAPSWSWACLDGKVRLGTMVSTSGESFDLASMISAEMVYPSKEETGEVKSGILTLKGPCLWAKLLLDKAGRTSATASPLPTLEAHVMFDTLNDVTDEALLFWTYYDTGFYDDFHVRGLVLALTGNDRYRRLGIMSSGSVWKQDLKLIKALPQIQVRII</sequence>
<dbReference type="STRING" id="1237896.T0LFN0"/>
<dbReference type="OrthoDB" id="4841500at2759"/>
<dbReference type="CDD" id="cd00118">
    <property type="entry name" value="LysM"/>
    <property type="match status" value="1"/>
</dbReference>
<organism evidence="3 4">
    <name type="scientific">Colletotrichum gloeosporioides (strain Cg-14)</name>
    <name type="common">Anthracnose fungus</name>
    <name type="synonym">Glomerella cingulata</name>
    <dbReference type="NCBI Taxonomy" id="1237896"/>
    <lineage>
        <taxon>Eukaryota</taxon>
        <taxon>Fungi</taxon>
        <taxon>Dikarya</taxon>
        <taxon>Ascomycota</taxon>
        <taxon>Pezizomycotina</taxon>
        <taxon>Sordariomycetes</taxon>
        <taxon>Hypocreomycetidae</taxon>
        <taxon>Glomerellales</taxon>
        <taxon>Glomerellaceae</taxon>
        <taxon>Colletotrichum</taxon>
        <taxon>Colletotrichum gloeosporioides species complex</taxon>
    </lineage>
</organism>
<reference evidence="4" key="1">
    <citation type="journal article" date="2013" name="Mol. Plant Microbe Interact.">
        <title>Global aspects of pacC regulation of pathogenicity genes in Colletotrichum gloeosporioides as revealed by transcriptome analysis.</title>
        <authorList>
            <person name="Alkan N."/>
            <person name="Meng X."/>
            <person name="Friedlander G."/>
            <person name="Reuveni E."/>
            <person name="Sukno S."/>
            <person name="Sherman A."/>
            <person name="Thon M."/>
            <person name="Fluhr R."/>
            <person name="Prusky D."/>
        </authorList>
    </citation>
    <scope>NUCLEOTIDE SEQUENCE [LARGE SCALE GENOMIC DNA]</scope>
    <source>
        <strain evidence="4">Cg-14</strain>
    </source>
</reference>
<accession>T0LFN0</accession>
<proteinExistence type="predicted"/>
<name>T0LFN0_COLGC</name>
<comment type="caution">
    <text evidence="3">The sequence shown here is derived from an EMBL/GenBank/DDBJ whole genome shotgun (WGS) entry which is preliminary data.</text>
</comment>
<dbReference type="HOGENOM" id="CLU_002639_5_5_1"/>
<feature type="chain" id="PRO_5004580001" description="LysM domain-containing protein" evidence="1">
    <location>
        <begin position="21"/>
        <end position="467"/>
    </location>
</feature>
<feature type="domain" description="LysM" evidence="2">
    <location>
        <begin position="34"/>
        <end position="78"/>
    </location>
</feature>
<dbReference type="PANTHER" id="PTHR33112:SF16">
    <property type="entry name" value="HETEROKARYON INCOMPATIBILITY DOMAIN-CONTAINING PROTEIN"/>
    <property type="match status" value="1"/>
</dbReference>
<dbReference type="Gene3D" id="3.10.350.10">
    <property type="entry name" value="LysM domain"/>
    <property type="match status" value="1"/>
</dbReference>
<protein>
    <recommendedName>
        <fullName evidence="2">LysM domain-containing protein</fullName>
    </recommendedName>
</protein>
<dbReference type="InterPro" id="IPR018392">
    <property type="entry name" value="LysM"/>
</dbReference>
<feature type="signal peptide" evidence="1">
    <location>
        <begin position="1"/>
        <end position="20"/>
    </location>
</feature>
<dbReference type="SMART" id="SM00257">
    <property type="entry name" value="LysM"/>
    <property type="match status" value="1"/>
</dbReference>
<keyword evidence="1" id="KW-0732">Signal</keyword>
<dbReference type="InterPro" id="IPR036779">
    <property type="entry name" value="LysM_dom_sf"/>
</dbReference>
<dbReference type="PANTHER" id="PTHR33112">
    <property type="entry name" value="DOMAIN PROTEIN, PUTATIVE-RELATED"/>
    <property type="match status" value="1"/>
</dbReference>
<dbReference type="Pfam" id="PF06985">
    <property type="entry name" value="HET"/>
    <property type="match status" value="1"/>
</dbReference>
<dbReference type="EMBL" id="AMYD01003113">
    <property type="protein sequence ID" value="EQB47075.1"/>
    <property type="molecule type" value="Genomic_DNA"/>
</dbReference>
<evidence type="ECO:0000313" key="4">
    <source>
        <dbReference type="Proteomes" id="UP000015530"/>
    </source>
</evidence>
<dbReference type="PROSITE" id="PS51782">
    <property type="entry name" value="LYSM"/>
    <property type="match status" value="1"/>
</dbReference>
<evidence type="ECO:0000256" key="1">
    <source>
        <dbReference type="SAM" id="SignalP"/>
    </source>
</evidence>
<dbReference type="OMA" id="TICECIP"/>
<evidence type="ECO:0000313" key="3">
    <source>
        <dbReference type="EMBL" id="EQB47075.1"/>
    </source>
</evidence>